<comment type="caution">
    <text evidence="2">The sequence shown here is derived from an EMBL/GenBank/DDBJ whole genome shotgun (WGS) entry which is preliminary data.</text>
</comment>
<feature type="region of interest" description="Disordered" evidence="1">
    <location>
        <begin position="1"/>
        <end position="25"/>
    </location>
</feature>
<feature type="compositionally biased region" description="Basic residues" evidence="1">
    <location>
        <begin position="1"/>
        <end position="15"/>
    </location>
</feature>
<protein>
    <submittedName>
        <fullName evidence="2">Uncharacterized protein</fullName>
    </submittedName>
</protein>
<keyword evidence="3" id="KW-1185">Reference proteome</keyword>
<evidence type="ECO:0000256" key="1">
    <source>
        <dbReference type="SAM" id="MobiDB-lite"/>
    </source>
</evidence>
<sequence>MGRRRERVACRRHRSDRTSHGQRLQGQGIWCIRRREGDRGLSPGELRWRRDGMVIPYSPRQPGRNGQRGKTQSSQGLCRRSLLLPGRTGG</sequence>
<dbReference type="AlphaFoldDB" id="A0A9D3RVS7"/>
<evidence type="ECO:0000313" key="2">
    <source>
        <dbReference type="EMBL" id="KAG5845429.1"/>
    </source>
</evidence>
<proteinExistence type="predicted"/>
<gene>
    <name evidence="2" type="ORF">ANANG_G00138980</name>
</gene>
<reference evidence="2" key="1">
    <citation type="submission" date="2021-01" db="EMBL/GenBank/DDBJ databases">
        <title>A chromosome-scale assembly of European eel, Anguilla anguilla.</title>
        <authorList>
            <person name="Henkel C."/>
            <person name="Jong-Raadsen S.A."/>
            <person name="Dufour S."/>
            <person name="Weltzien F.-A."/>
            <person name="Palstra A.P."/>
            <person name="Pelster B."/>
            <person name="Spaink H.P."/>
            <person name="Van Den Thillart G.E."/>
            <person name="Jansen H."/>
            <person name="Zahm M."/>
            <person name="Klopp C."/>
            <person name="Cedric C."/>
            <person name="Louis A."/>
            <person name="Berthelot C."/>
            <person name="Parey E."/>
            <person name="Roest Crollius H."/>
            <person name="Montfort J."/>
            <person name="Robinson-Rechavi M."/>
            <person name="Bucao C."/>
            <person name="Bouchez O."/>
            <person name="Gislard M."/>
            <person name="Lluch J."/>
            <person name="Milhes M."/>
            <person name="Lampietro C."/>
            <person name="Lopez Roques C."/>
            <person name="Donnadieu C."/>
            <person name="Braasch I."/>
            <person name="Desvignes T."/>
            <person name="Postlethwait J."/>
            <person name="Bobe J."/>
            <person name="Guiguen Y."/>
            <person name="Dirks R."/>
        </authorList>
    </citation>
    <scope>NUCLEOTIDE SEQUENCE</scope>
    <source>
        <strain evidence="2">Tag_6206</strain>
        <tissue evidence="2">Liver</tissue>
    </source>
</reference>
<dbReference type="EMBL" id="JAFIRN010000007">
    <property type="protein sequence ID" value="KAG5845429.1"/>
    <property type="molecule type" value="Genomic_DNA"/>
</dbReference>
<accession>A0A9D3RVS7</accession>
<feature type="region of interest" description="Disordered" evidence="1">
    <location>
        <begin position="55"/>
        <end position="90"/>
    </location>
</feature>
<dbReference type="Proteomes" id="UP001044222">
    <property type="component" value="Chromosome 7"/>
</dbReference>
<evidence type="ECO:0000313" key="3">
    <source>
        <dbReference type="Proteomes" id="UP001044222"/>
    </source>
</evidence>
<organism evidence="2 3">
    <name type="scientific">Anguilla anguilla</name>
    <name type="common">European freshwater eel</name>
    <name type="synonym">Muraena anguilla</name>
    <dbReference type="NCBI Taxonomy" id="7936"/>
    <lineage>
        <taxon>Eukaryota</taxon>
        <taxon>Metazoa</taxon>
        <taxon>Chordata</taxon>
        <taxon>Craniata</taxon>
        <taxon>Vertebrata</taxon>
        <taxon>Euteleostomi</taxon>
        <taxon>Actinopterygii</taxon>
        <taxon>Neopterygii</taxon>
        <taxon>Teleostei</taxon>
        <taxon>Anguilliformes</taxon>
        <taxon>Anguillidae</taxon>
        <taxon>Anguilla</taxon>
    </lineage>
</organism>
<name>A0A9D3RVS7_ANGAN</name>